<proteinExistence type="predicted"/>
<accession>A0AA35M1R1</accession>
<comment type="caution">
    <text evidence="3">The sequence shown here is derived from an EMBL/GenBank/DDBJ whole genome shotgun (WGS) entry which is preliminary data.</text>
</comment>
<feature type="signal peptide" evidence="2">
    <location>
        <begin position="1"/>
        <end position="21"/>
    </location>
</feature>
<feature type="transmembrane region" description="Helical" evidence="1">
    <location>
        <begin position="51"/>
        <end position="71"/>
    </location>
</feature>
<keyword evidence="4" id="KW-1185">Reference proteome</keyword>
<feature type="transmembrane region" description="Helical" evidence="1">
    <location>
        <begin position="77"/>
        <end position="97"/>
    </location>
</feature>
<dbReference type="AlphaFoldDB" id="A0AA35M1R1"/>
<keyword evidence="2" id="KW-0732">Signal</keyword>
<feature type="non-terminal residue" evidence="3">
    <location>
        <position position="1"/>
    </location>
</feature>
<organism evidence="3 4">
    <name type="scientific">Clonostachys chloroleuca</name>
    <dbReference type="NCBI Taxonomy" id="1926264"/>
    <lineage>
        <taxon>Eukaryota</taxon>
        <taxon>Fungi</taxon>
        <taxon>Dikarya</taxon>
        <taxon>Ascomycota</taxon>
        <taxon>Pezizomycotina</taxon>
        <taxon>Sordariomycetes</taxon>
        <taxon>Hypocreomycetidae</taxon>
        <taxon>Hypocreales</taxon>
        <taxon>Bionectriaceae</taxon>
        <taxon>Clonostachys</taxon>
    </lineage>
</organism>
<evidence type="ECO:0000313" key="4">
    <source>
        <dbReference type="Proteomes" id="UP001160390"/>
    </source>
</evidence>
<evidence type="ECO:0000256" key="2">
    <source>
        <dbReference type="SAM" id="SignalP"/>
    </source>
</evidence>
<dbReference type="Proteomes" id="UP001160390">
    <property type="component" value="Unassembled WGS sequence"/>
</dbReference>
<keyword evidence="1" id="KW-0812">Transmembrane</keyword>
<feature type="transmembrane region" description="Helical" evidence="1">
    <location>
        <begin position="109"/>
        <end position="134"/>
    </location>
</feature>
<feature type="transmembrane region" description="Helical" evidence="1">
    <location>
        <begin position="27"/>
        <end position="44"/>
    </location>
</feature>
<feature type="non-terminal residue" evidence="3">
    <location>
        <position position="137"/>
    </location>
</feature>
<keyword evidence="1" id="KW-0472">Membrane</keyword>
<dbReference type="EMBL" id="CABFNP030000833">
    <property type="protein sequence ID" value="CAI6088489.1"/>
    <property type="molecule type" value="Genomic_DNA"/>
</dbReference>
<protein>
    <submittedName>
        <fullName evidence="3">Uncharacterized protein</fullName>
    </submittedName>
</protein>
<evidence type="ECO:0000313" key="3">
    <source>
        <dbReference type="EMBL" id="CAI6088489.1"/>
    </source>
</evidence>
<reference evidence="3" key="1">
    <citation type="submission" date="2023-01" db="EMBL/GenBank/DDBJ databases">
        <authorList>
            <person name="Piombo E."/>
        </authorList>
    </citation>
    <scope>NUCLEOTIDE SEQUENCE</scope>
</reference>
<feature type="chain" id="PRO_5041397569" evidence="2">
    <location>
        <begin position="22"/>
        <end position="137"/>
    </location>
</feature>
<name>A0AA35M1R1_9HYPO</name>
<sequence>GGWITLELIALILFCLEYSQQVRLPKVLSSSIYIILAVISLWGVDILQKWLLVLECIEVLLAVILATIPNMSAPLELAYMAPFTSQVAVIGVLFLASRAMLSEKRLTDHLLVLGLLVILVSAVVLVLSLIGFLISAA</sequence>
<gene>
    <name evidence="3" type="ORF">CCHLO57077_00019167</name>
</gene>
<keyword evidence="1" id="KW-1133">Transmembrane helix</keyword>
<evidence type="ECO:0000256" key="1">
    <source>
        <dbReference type="SAM" id="Phobius"/>
    </source>
</evidence>